<accession>A0A3P8GA75</accession>
<sequence>MSTFVEEWCGAVSARSRGDVQELGAVGKPTLVNAVIFGIEVEALIDTGSVISILPAGLLKLAKSRGFDIDKEVGAGMELAKLE</sequence>
<accession>A0A183GXK7</accession>
<dbReference type="WBParaSite" id="HPBE_0002742701-mRNA-1">
    <property type="protein sequence ID" value="HPBE_0002742701-mRNA-1"/>
    <property type="gene ID" value="HPBE_0002742701"/>
</dbReference>
<dbReference type="Proteomes" id="UP000050761">
    <property type="component" value="Unassembled WGS sequence"/>
</dbReference>
<proteinExistence type="predicted"/>
<evidence type="ECO:0000313" key="2">
    <source>
        <dbReference type="Proteomes" id="UP000050761"/>
    </source>
</evidence>
<gene>
    <name evidence="1" type="ORF">HPBE_LOCUS27426</name>
</gene>
<name>A0A183GXK7_HELPZ</name>
<dbReference type="AlphaFoldDB" id="A0A183GXK7"/>
<reference evidence="1 2" key="1">
    <citation type="submission" date="2018-11" db="EMBL/GenBank/DDBJ databases">
        <authorList>
            <consortium name="Pathogen Informatics"/>
        </authorList>
    </citation>
    <scope>NUCLEOTIDE SEQUENCE [LARGE SCALE GENOMIC DNA]</scope>
</reference>
<reference evidence="3" key="2">
    <citation type="submission" date="2019-09" db="UniProtKB">
        <authorList>
            <consortium name="WormBaseParasite"/>
        </authorList>
    </citation>
    <scope>IDENTIFICATION</scope>
</reference>
<dbReference type="OrthoDB" id="5851400at2759"/>
<evidence type="ECO:0000313" key="1">
    <source>
        <dbReference type="EMBL" id="VDP63835.1"/>
    </source>
</evidence>
<organism evidence="2 3">
    <name type="scientific">Heligmosomoides polygyrus</name>
    <name type="common">Parasitic roundworm</name>
    <dbReference type="NCBI Taxonomy" id="6339"/>
    <lineage>
        <taxon>Eukaryota</taxon>
        <taxon>Metazoa</taxon>
        <taxon>Ecdysozoa</taxon>
        <taxon>Nematoda</taxon>
        <taxon>Chromadorea</taxon>
        <taxon>Rhabditida</taxon>
        <taxon>Rhabditina</taxon>
        <taxon>Rhabditomorpha</taxon>
        <taxon>Strongyloidea</taxon>
        <taxon>Heligmosomidae</taxon>
        <taxon>Heligmosomoides</taxon>
    </lineage>
</organism>
<protein>
    <submittedName>
        <fullName evidence="3">Peptidase A2 domain-containing protein</fullName>
    </submittedName>
</protein>
<dbReference type="EMBL" id="UZAH01043944">
    <property type="protein sequence ID" value="VDP63835.1"/>
    <property type="molecule type" value="Genomic_DNA"/>
</dbReference>
<evidence type="ECO:0000313" key="3">
    <source>
        <dbReference type="WBParaSite" id="HPBE_0002742701-mRNA-1"/>
    </source>
</evidence>
<keyword evidence="2" id="KW-1185">Reference proteome</keyword>